<gene>
    <name evidence="2" type="ORF">VCUG_01165</name>
</gene>
<keyword evidence="1" id="KW-0812">Transmembrane</keyword>
<accession>L2GUS3</accession>
<dbReference type="OrthoDB" id="17307at2759"/>
<dbReference type="HOGENOM" id="CLU_1294389_0_0_1"/>
<dbReference type="RefSeq" id="XP_008074183.1">
    <property type="nucleotide sequence ID" value="XM_008075992.1"/>
</dbReference>
<evidence type="ECO:0008006" key="4">
    <source>
        <dbReference type="Google" id="ProtNLM"/>
    </source>
</evidence>
<dbReference type="STRING" id="948595.L2GUS3"/>
<keyword evidence="1" id="KW-1133">Transmembrane helix</keyword>
<organism evidence="2 3">
    <name type="scientific">Vavraia culicis (isolate floridensis)</name>
    <name type="common">Microsporidian parasite</name>
    <dbReference type="NCBI Taxonomy" id="948595"/>
    <lineage>
        <taxon>Eukaryota</taxon>
        <taxon>Fungi</taxon>
        <taxon>Fungi incertae sedis</taxon>
        <taxon>Microsporidia</taxon>
        <taxon>Pleistophoridae</taxon>
        <taxon>Vavraia</taxon>
    </lineage>
</organism>
<evidence type="ECO:0000256" key="1">
    <source>
        <dbReference type="SAM" id="Phobius"/>
    </source>
</evidence>
<feature type="transmembrane region" description="Helical" evidence="1">
    <location>
        <begin position="184"/>
        <end position="204"/>
    </location>
</feature>
<evidence type="ECO:0000313" key="2">
    <source>
        <dbReference type="EMBL" id="ELA47396.1"/>
    </source>
</evidence>
<keyword evidence="1" id="KW-0472">Membrane</keyword>
<dbReference type="VEuPathDB" id="MicrosporidiaDB:VCUG_01165"/>
<dbReference type="Proteomes" id="UP000011081">
    <property type="component" value="Unassembled WGS sequence"/>
</dbReference>
<dbReference type="FunCoup" id="L2GUS3">
    <property type="interactions" value="274"/>
</dbReference>
<proteinExistence type="predicted"/>
<name>L2GUS3_VAVCU</name>
<evidence type="ECO:0000313" key="3">
    <source>
        <dbReference type="Proteomes" id="UP000011081"/>
    </source>
</evidence>
<reference evidence="3" key="1">
    <citation type="submission" date="2011-03" db="EMBL/GenBank/DDBJ databases">
        <title>The genome sequence of Vavraia culicis strain floridensis.</title>
        <authorList>
            <consortium name="The Broad Institute Genome Sequencing Platform"/>
            <person name="Cuomo C."/>
            <person name="Becnel J."/>
            <person name="Sanscrainte N."/>
            <person name="Young S.K."/>
            <person name="Zeng Q."/>
            <person name="Gargeya S."/>
            <person name="Fitzgerald M."/>
            <person name="Haas B."/>
            <person name="Abouelleil A."/>
            <person name="Alvarado L."/>
            <person name="Arachchi H.M."/>
            <person name="Berlin A."/>
            <person name="Chapman S.B."/>
            <person name="Gearin G."/>
            <person name="Goldberg J."/>
            <person name="Griggs A."/>
            <person name="Gujja S."/>
            <person name="Hansen M."/>
            <person name="Heiman D."/>
            <person name="Howarth C."/>
            <person name="Larimer J."/>
            <person name="Lui A."/>
            <person name="MacDonald P.J.P."/>
            <person name="McCowen C."/>
            <person name="Montmayeur A."/>
            <person name="Murphy C."/>
            <person name="Neiman D."/>
            <person name="Pearson M."/>
            <person name="Priest M."/>
            <person name="Roberts A."/>
            <person name="Saif S."/>
            <person name="Shea T."/>
            <person name="Sisk P."/>
            <person name="Stolte C."/>
            <person name="Sykes S."/>
            <person name="Wortman J."/>
            <person name="Nusbaum C."/>
            <person name="Birren B."/>
        </authorList>
    </citation>
    <scope>NUCLEOTIDE SEQUENCE [LARGE SCALE GENOMIC DNA]</scope>
    <source>
        <strain evidence="3">floridensis</strain>
    </source>
</reference>
<dbReference type="InParanoid" id="L2GUS3"/>
<dbReference type="OMA" id="IPICKRC"/>
<dbReference type="AlphaFoldDB" id="L2GUS3"/>
<dbReference type="EMBL" id="GL877419">
    <property type="protein sequence ID" value="ELA47396.1"/>
    <property type="molecule type" value="Genomic_DNA"/>
</dbReference>
<sequence length="215" mass="25034">MFMYVVLDLRRNSWAQLKNPGELCNNILVLVNTFIRMSYDNKAIVINNRSQKVYDHDHPVVDEKDEKIVSDIFEYNDIDNIANDIGYTLTIAKNTSNNRIIIISLSRENNKDYLKYLKSAFVAKRYSDRYNISVLSHHKNPALSEIGCFYNNFALSTFLQILSGKKPQKIFFCSTKCSCHDREILYGLVCPVCLSIYCSLIPICKRCRIRFNFKK</sequence>
<dbReference type="GeneID" id="19879046"/>
<protein>
    <recommendedName>
        <fullName evidence="4">General transcription and DNA repair factor IIH subunit TFB4</fullName>
    </recommendedName>
</protein>
<keyword evidence="3" id="KW-1185">Reference proteome</keyword>